<dbReference type="GO" id="GO:0019265">
    <property type="term" value="P:glycine biosynthetic process, by transamination of glyoxylate"/>
    <property type="evidence" value="ECO:0007669"/>
    <property type="project" value="TreeGrafter"/>
</dbReference>
<dbReference type="Gene3D" id="3.90.1150.10">
    <property type="entry name" value="Aspartate Aminotransferase, domain 1"/>
    <property type="match status" value="1"/>
</dbReference>
<dbReference type="PANTHER" id="PTHR21152:SF24">
    <property type="entry name" value="ALANINE--GLYOXYLATE AMINOTRANSFERASE 1"/>
    <property type="match status" value="1"/>
</dbReference>
<evidence type="ECO:0000313" key="5">
    <source>
        <dbReference type="EMBL" id="GAG98171.1"/>
    </source>
</evidence>
<comment type="caution">
    <text evidence="5">The sequence shown here is derived from an EMBL/GenBank/DDBJ whole genome shotgun (WGS) entry which is preliminary data.</text>
</comment>
<evidence type="ECO:0000256" key="4">
    <source>
        <dbReference type="ARBA" id="ARBA00022898"/>
    </source>
</evidence>
<dbReference type="InterPro" id="IPR015424">
    <property type="entry name" value="PyrdxlP-dep_Trfase"/>
</dbReference>
<dbReference type="PANTHER" id="PTHR21152">
    <property type="entry name" value="AMINOTRANSFERASE CLASS V"/>
    <property type="match status" value="1"/>
</dbReference>
<keyword evidence="2" id="KW-0032">Aminotransferase</keyword>
<evidence type="ECO:0000256" key="3">
    <source>
        <dbReference type="ARBA" id="ARBA00022679"/>
    </source>
</evidence>
<dbReference type="InterPro" id="IPR015422">
    <property type="entry name" value="PyrdxlP-dep_Trfase_small"/>
</dbReference>
<reference evidence="5" key="1">
    <citation type="journal article" date="2014" name="Front. Microbiol.">
        <title>High frequency of phylogenetically diverse reductive dehalogenase-homologous genes in deep subseafloor sedimentary metagenomes.</title>
        <authorList>
            <person name="Kawai M."/>
            <person name="Futagami T."/>
            <person name="Toyoda A."/>
            <person name="Takaki Y."/>
            <person name="Nishi S."/>
            <person name="Hori S."/>
            <person name="Arai W."/>
            <person name="Tsubouchi T."/>
            <person name="Morono Y."/>
            <person name="Uchiyama I."/>
            <person name="Ito T."/>
            <person name="Fujiyama A."/>
            <person name="Inagaki F."/>
            <person name="Takami H."/>
        </authorList>
    </citation>
    <scope>NUCLEOTIDE SEQUENCE</scope>
    <source>
        <strain evidence="5">Expedition CK06-06</strain>
    </source>
</reference>
<name>X1DP11_9ZZZZ</name>
<keyword evidence="4" id="KW-0663">Pyridoxal phosphate</keyword>
<keyword evidence="3" id="KW-0808">Transferase</keyword>
<sequence>YFSTPCVNEIRAFYESTRIILEEGIERRFLRHERVAKAIRAALVELGFPLFTQEPFLADTLSVVKYPEGVEDKSFRSTYYENGIVVAGGLGETAGKVFRMGHMGNLSVSQVYFALDALERTLSTLGYKFEAGSGLKAAKAILGE</sequence>
<dbReference type="SUPFAM" id="SSF53383">
    <property type="entry name" value="PLP-dependent transferases"/>
    <property type="match status" value="1"/>
</dbReference>
<gene>
    <name evidence="5" type="ORF">S01H4_45313</name>
</gene>
<accession>X1DP11</accession>
<evidence type="ECO:0008006" key="6">
    <source>
        <dbReference type="Google" id="ProtNLM"/>
    </source>
</evidence>
<comment type="cofactor">
    <cofactor evidence="1">
        <name>pyridoxal 5'-phosphate</name>
        <dbReference type="ChEBI" id="CHEBI:597326"/>
    </cofactor>
</comment>
<feature type="non-terminal residue" evidence="5">
    <location>
        <position position="1"/>
    </location>
</feature>
<dbReference type="GO" id="GO:0004760">
    <property type="term" value="F:L-serine-pyruvate transaminase activity"/>
    <property type="evidence" value="ECO:0007669"/>
    <property type="project" value="TreeGrafter"/>
</dbReference>
<organism evidence="5">
    <name type="scientific">marine sediment metagenome</name>
    <dbReference type="NCBI Taxonomy" id="412755"/>
    <lineage>
        <taxon>unclassified sequences</taxon>
        <taxon>metagenomes</taxon>
        <taxon>ecological metagenomes</taxon>
    </lineage>
</organism>
<proteinExistence type="predicted"/>
<protein>
    <recommendedName>
        <fullName evidence="6">Aminotransferase class V domain-containing protein</fullName>
    </recommendedName>
</protein>
<evidence type="ECO:0000256" key="1">
    <source>
        <dbReference type="ARBA" id="ARBA00001933"/>
    </source>
</evidence>
<dbReference type="EMBL" id="BART01025217">
    <property type="protein sequence ID" value="GAG98171.1"/>
    <property type="molecule type" value="Genomic_DNA"/>
</dbReference>
<dbReference type="GO" id="GO:0005777">
    <property type="term" value="C:peroxisome"/>
    <property type="evidence" value="ECO:0007669"/>
    <property type="project" value="TreeGrafter"/>
</dbReference>
<evidence type="ECO:0000256" key="2">
    <source>
        <dbReference type="ARBA" id="ARBA00022576"/>
    </source>
</evidence>
<dbReference type="GO" id="GO:0008453">
    <property type="term" value="F:alanine-glyoxylate transaminase activity"/>
    <property type="evidence" value="ECO:0007669"/>
    <property type="project" value="TreeGrafter"/>
</dbReference>
<dbReference type="AlphaFoldDB" id="X1DP11"/>